<sequence length="130" mass="13901">MRIQMQIFMILGIALCLISAAHADQANAVYYNPPYTPSACYQNQDRGNMVTGVSDALWNGGAACGKQYRVRCIGATNTAPHPCHDGASVVVTVVDYCRPQCNGTLNLSKDAFAVIADTDAGNVKVEFNQA</sequence>
<evidence type="ECO:0000313" key="2">
    <source>
        <dbReference type="Proteomes" id="UP001163603"/>
    </source>
</evidence>
<dbReference type="Proteomes" id="UP001163603">
    <property type="component" value="Chromosome 8"/>
</dbReference>
<organism evidence="1 2">
    <name type="scientific">Pistacia integerrima</name>
    <dbReference type="NCBI Taxonomy" id="434235"/>
    <lineage>
        <taxon>Eukaryota</taxon>
        <taxon>Viridiplantae</taxon>
        <taxon>Streptophyta</taxon>
        <taxon>Embryophyta</taxon>
        <taxon>Tracheophyta</taxon>
        <taxon>Spermatophyta</taxon>
        <taxon>Magnoliopsida</taxon>
        <taxon>eudicotyledons</taxon>
        <taxon>Gunneridae</taxon>
        <taxon>Pentapetalae</taxon>
        <taxon>rosids</taxon>
        <taxon>malvids</taxon>
        <taxon>Sapindales</taxon>
        <taxon>Anacardiaceae</taxon>
        <taxon>Pistacia</taxon>
    </lineage>
</organism>
<gene>
    <name evidence="1" type="ORF">Pint_14269</name>
</gene>
<name>A0ACC0YDA8_9ROSI</name>
<evidence type="ECO:0000313" key="1">
    <source>
        <dbReference type="EMBL" id="KAJ0032023.1"/>
    </source>
</evidence>
<keyword evidence="2" id="KW-1185">Reference proteome</keyword>
<dbReference type="EMBL" id="CM047743">
    <property type="protein sequence ID" value="KAJ0032023.1"/>
    <property type="molecule type" value="Genomic_DNA"/>
</dbReference>
<comment type="caution">
    <text evidence="1">The sequence shown here is derived from an EMBL/GenBank/DDBJ whole genome shotgun (WGS) entry which is preliminary data.</text>
</comment>
<accession>A0ACC0YDA8</accession>
<reference evidence="2" key="1">
    <citation type="journal article" date="2023" name="G3 (Bethesda)">
        <title>Genome assembly and association tests identify interacting loci associated with vigor, precocity, and sex in interspecific pistachio rootstocks.</title>
        <authorList>
            <person name="Palmer W."/>
            <person name="Jacygrad E."/>
            <person name="Sagayaradj S."/>
            <person name="Cavanaugh K."/>
            <person name="Han R."/>
            <person name="Bertier L."/>
            <person name="Beede B."/>
            <person name="Kafkas S."/>
            <person name="Golino D."/>
            <person name="Preece J."/>
            <person name="Michelmore R."/>
        </authorList>
    </citation>
    <scope>NUCLEOTIDE SEQUENCE [LARGE SCALE GENOMIC DNA]</scope>
</reference>
<proteinExistence type="predicted"/>
<protein>
    <submittedName>
        <fullName evidence="1">Uncharacterized protein</fullName>
    </submittedName>
</protein>